<name>A0A1E3NVU4_WICAA</name>
<dbReference type="AlphaFoldDB" id="A0A1E3NVU4"/>
<dbReference type="GeneID" id="30201178"/>
<dbReference type="EMBL" id="KV454214">
    <property type="protein sequence ID" value="ODQ57291.1"/>
    <property type="molecule type" value="Genomic_DNA"/>
</dbReference>
<dbReference type="RefSeq" id="XP_019036498.1">
    <property type="nucleotide sequence ID" value="XM_019183932.1"/>
</dbReference>
<dbReference type="InterPro" id="IPR018357">
    <property type="entry name" value="Hexapep_transf_CS"/>
</dbReference>
<dbReference type="InterPro" id="IPR051159">
    <property type="entry name" value="Hexapeptide_acetyltransf"/>
</dbReference>
<dbReference type="Gene3D" id="2.160.10.10">
    <property type="entry name" value="Hexapeptide repeat proteins"/>
    <property type="match status" value="1"/>
</dbReference>
<dbReference type="SUPFAM" id="SSF51161">
    <property type="entry name" value="Trimeric LpxA-like enzymes"/>
    <property type="match status" value="1"/>
</dbReference>
<feature type="domain" description="Maltose/galactoside acetyltransferase" evidence="3">
    <location>
        <begin position="29"/>
        <end position="90"/>
    </location>
</feature>
<dbReference type="SMART" id="SM01266">
    <property type="entry name" value="Mac"/>
    <property type="match status" value="1"/>
</dbReference>
<reference evidence="4 5" key="1">
    <citation type="journal article" date="2016" name="Proc. Natl. Acad. Sci. U.S.A.">
        <title>Comparative genomics of biotechnologically important yeasts.</title>
        <authorList>
            <person name="Riley R."/>
            <person name="Haridas S."/>
            <person name="Wolfe K.H."/>
            <person name="Lopes M.R."/>
            <person name="Hittinger C.T."/>
            <person name="Goeker M."/>
            <person name="Salamov A.A."/>
            <person name="Wisecaver J.H."/>
            <person name="Long T.M."/>
            <person name="Calvey C.H."/>
            <person name="Aerts A.L."/>
            <person name="Barry K.W."/>
            <person name="Choi C."/>
            <person name="Clum A."/>
            <person name="Coughlan A.Y."/>
            <person name="Deshpande S."/>
            <person name="Douglass A.P."/>
            <person name="Hanson S.J."/>
            <person name="Klenk H.-P."/>
            <person name="LaButti K.M."/>
            <person name="Lapidus A."/>
            <person name="Lindquist E.A."/>
            <person name="Lipzen A.M."/>
            <person name="Meier-Kolthoff J.P."/>
            <person name="Ohm R.A."/>
            <person name="Otillar R.P."/>
            <person name="Pangilinan J.L."/>
            <person name="Peng Y."/>
            <person name="Rokas A."/>
            <person name="Rosa C.A."/>
            <person name="Scheuner C."/>
            <person name="Sibirny A.A."/>
            <person name="Slot J.C."/>
            <person name="Stielow J.B."/>
            <person name="Sun H."/>
            <person name="Kurtzman C.P."/>
            <person name="Blackwell M."/>
            <person name="Grigoriev I.V."/>
            <person name="Jeffries T.W."/>
        </authorList>
    </citation>
    <scope>NUCLEOTIDE SEQUENCE [LARGE SCALE GENOMIC DNA]</scope>
    <source>
        <strain evidence="5">ATCC 58044 / CBS 1984 / NCYC 433 / NRRL Y-366-8</strain>
    </source>
</reference>
<dbReference type="Proteomes" id="UP000094112">
    <property type="component" value="Unassembled WGS sequence"/>
</dbReference>
<dbReference type="GO" id="GO:0008374">
    <property type="term" value="F:O-acyltransferase activity"/>
    <property type="evidence" value="ECO:0007669"/>
    <property type="project" value="TreeGrafter"/>
</dbReference>
<dbReference type="InterPro" id="IPR011004">
    <property type="entry name" value="Trimer_LpxA-like_sf"/>
</dbReference>
<dbReference type="PROSITE" id="PS00101">
    <property type="entry name" value="HEXAPEP_TRANSFERASES"/>
    <property type="match status" value="1"/>
</dbReference>
<protein>
    <recommendedName>
        <fullName evidence="3">Maltose/galactoside acetyltransferase domain-containing protein</fullName>
    </recommendedName>
</protein>
<evidence type="ECO:0000256" key="1">
    <source>
        <dbReference type="ARBA" id="ARBA00007274"/>
    </source>
</evidence>
<comment type="similarity">
    <text evidence="1">Belongs to the transferase hexapeptide repeat family.</text>
</comment>
<organism evidence="4 5">
    <name type="scientific">Wickerhamomyces anomalus (strain ATCC 58044 / CBS 1984 / NCYC 433 / NRRL Y-366-8)</name>
    <name type="common">Yeast</name>
    <name type="synonym">Hansenula anomala</name>
    <dbReference type="NCBI Taxonomy" id="683960"/>
    <lineage>
        <taxon>Eukaryota</taxon>
        <taxon>Fungi</taxon>
        <taxon>Dikarya</taxon>
        <taxon>Ascomycota</taxon>
        <taxon>Saccharomycotina</taxon>
        <taxon>Saccharomycetes</taxon>
        <taxon>Phaffomycetales</taxon>
        <taxon>Wickerhamomycetaceae</taxon>
        <taxon>Wickerhamomyces</taxon>
    </lineage>
</organism>
<proteinExistence type="inferred from homology"/>
<evidence type="ECO:0000313" key="5">
    <source>
        <dbReference type="Proteomes" id="UP000094112"/>
    </source>
</evidence>
<evidence type="ECO:0000256" key="2">
    <source>
        <dbReference type="ARBA" id="ARBA00022679"/>
    </source>
</evidence>
<dbReference type="PANTHER" id="PTHR23416">
    <property type="entry name" value="SIALIC ACID SYNTHASE-RELATED"/>
    <property type="match status" value="1"/>
</dbReference>
<dbReference type="OrthoDB" id="25818at2759"/>
<gene>
    <name evidence="4" type="ORF">WICANDRAFT_65550</name>
</gene>
<dbReference type="GO" id="GO:0016407">
    <property type="term" value="F:acetyltransferase activity"/>
    <property type="evidence" value="ECO:0007669"/>
    <property type="project" value="InterPro"/>
</dbReference>
<evidence type="ECO:0000313" key="4">
    <source>
        <dbReference type="EMBL" id="ODQ57291.1"/>
    </source>
</evidence>
<dbReference type="PANTHER" id="PTHR23416:SF54">
    <property type="entry name" value="ACETYLTRANSFERASE, CYSE_LACA_LPXA_NODL FAMILY (AFU_ORTHOLOGUE AFUA_2G08430)-RELATED"/>
    <property type="match status" value="1"/>
</dbReference>
<dbReference type="Pfam" id="PF00132">
    <property type="entry name" value="Hexapep"/>
    <property type="match status" value="1"/>
</dbReference>
<keyword evidence="5" id="KW-1185">Reference proteome</keyword>
<accession>A0A1E3NVU4</accession>
<evidence type="ECO:0000259" key="3">
    <source>
        <dbReference type="SMART" id="SM01266"/>
    </source>
</evidence>
<dbReference type="Pfam" id="PF12464">
    <property type="entry name" value="Mac"/>
    <property type="match status" value="1"/>
</dbReference>
<sequence>MTERFEKDFALIKYAYENFNMVPKGNEEYERMISGMQYNRFVPELKVPRIKTHEKCQRYSSMKLDDFHNPQEFEISQKHQLKQIFGKIDNTSIIEPPFFLDYGFNIEIGSYTTIAPFLTIIDGGIVKIGSNVKLGPRVTFITTTHPLDTVKRVDEEYEWARGINIGDFVRIGANVTILAGVSIGDNVVIGENSVVMRNVPSNAVFSGIPARMVKKDGNL</sequence>
<keyword evidence="2" id="KW-0808">Transferase</keyword>
<dbReference type="STRING" id="683960.A0A1E3NVU4"/>
<dbReference type="InterPro" id="IPR001451">
    <property type="entry name" value="Hexapep"/>
</dbReference>
<dbReference type="InterPro" id="IPR024688">
    <property type="entry name" value="Mac_dom"/>
</dbReference>